<keyword evidence="3" id="KW-1185">Reference proteome</keyword>
<feature type="region of interest" description="Disordered" evidence="1">
    <location>
        <begin position="282"/>
        <end position="323"/>
    </location>
</feature>
<feature type="compositionally biased region" description="Low complexity" evidence="1">
    <location>
        <begin position="125"/>
        <end position="139"/>
    </location>
</feature>
<sequence>MEESEKRRERLKAMRMEAAQGRDKTDAEGYSVGASNSLGNPLAEAPVAPSVHGEPSVARRFDFYTDPMSAFSGNKSQGKVSHQNSPDYLTAPRPRNVDSFPAYQNQAMYPPDPRMFQAPGFHRNPCPSGPSRGPPSTFGISQQDNMNVAPGTYGFPSNMSRGGHFPRPDFVPRGSPSFNYGESRGYGINNSPQTGFGNWSRPYPHPGRGRTQWYGGNNSQTGSSGPYHQSGRGRGYRQGNNNSGSMHTGRRTSSHENVSAEIRPDLYYDKSMVEDPWETLKPVVRRRGGRTSLEKPNSPESWVPKSITSKKARVSEASTTYSDGKSLAEELAASFHAAAAYEPHDDNA</sequence>
<protein>
    <submittedName>
        <fullName evidence="2">OLC1v1017212C1</fullName>
    </submittedName>
</protein>
<proteinExistence type="predicted"/>
<dbReference type="Pfam" id="PF15502">
    <property type="entry name" value="MPLKIP"/>
    <property type="match status" value="1"/>
</dbReference>
<name>A0AAV1E8W0_OLDCO</name>
<dbReference type="AlphaFoldDB" id="A0AAV1E8W0"/>
<organism evidence="2 3">
    <name type="scientific">Oldenlandia corymbosa var. corymbosa</name>
    <dbReference type="NCBI Taxonomy" id="529605"/>
    <lineage>
        <taxon>Eukaryota</taxon>
        <taxon>Viridiplantae</taxon>
        <taxon>Streptophyta</taxon>
        <taxon>Embryophyta</taxon>
        <taxon>Tracheophyta</taxon>
        <taxon>Spermatophyta</taxon>
        <taxon>Magnoliopsida</taxon>
        <taxon>eudicotyledons</taxon>
        <taxon>Gunneridae</taxon>
        <taxon>Pentapetalae</taxon>
        <taxon>asterids</taxon>
        <taxon>lamiids</taxon>
        <taxon>Gentianales</taxon>
        <taxon>Rubiaceae</taxon>
        <taxon>Rubioideae</taxon>
        <taxon>Spermacoceae</taxon>
        <taxon>Hedyotis-Oldenlandia complex</taxon>
        <taxon>Oldenlandia</taxon>
    </lineage>
</organism>
<reference evidence="2" key="1">
    <citation type="submission" date="2023-03" db="EMBL/GenBank/DDBJ databases">
        <authorList>
            <person name="Julca I."/>
        </authorList>
    </citation>
    <scope>NUCLEOTIDE SEQUENCE</scope>
</reference>
<dbReference type="PANTHER" id="PTHR36054:SF2">
    <property type="entry name" value="PROTEIN SICKLE"/>
    <property type="match status" value="1"/>
</dbReference>
<dbReference type="InterPro" id="IPR028265">
    <property type="entry name" value="TTDN1/SICKLE"/>
</dbReference>
<dbReference type="PANTHER" id="PTHR36054">
    <property type="entry name" value="PROTEIN SICKLE"/>
    <property type="match status" value="1"/>
</dbReference>
<evidence type="ECO:0000313" key="3">
    <source>
        <dbReference type="Proteomes" id="UP001161247"/>
    </source>
</evidence>
<feature type="compositionally biased region" description="Basic and acidic residues" evidence="1">
    <location>
        <begin position="1"/>
        <end position="27"/>
    </location>
</feature>
<feature type="compositionally biased region" description="Polar residues" evidence="1">
    <location>
        <begin position="71"/>
        <end position="87"/>
    </location>
</feature>
<evidence type="ECO:0000256" key="1">
    <source>
        <dbReference type="SAM" id="MobiDB-lite"/>
    </source>
</evidence>
<feature type="compositionally biased region" description="Polar residues" evidence="1">
    <location>
        <begin position="214"/>
        <end position="227"/>
    </location>
</feature>
<evidence type="ECO:0000313" key="2">
    <source>
        <dbReference type="EMBL" id="CAI9116136.1"/>
    </source>
</evidence>
<dbReference type="Proteomes" id="UP001161247">
    <property type="component" value="Chromosome 8"/>
</dbReference>
<dbReference type="GO" id="GO:0035196">
    <property type="term" value="P:miRNA processing"/>
    <property type="evidence" value="ECO:0007669"/>
    <property type="project" value="InterPro"/>
</dbReference>
<dbReference type="GO" id="GO:0000398">
    <property type="term" value="P:mRNA splicing, via spliceosome"/>
    <property type="evidence" value="ECO:0007669"/>
    <property type="project" value="InterPro"/>
</dbReference>
<feature type="region of interest" description="Disordered" evidence="1">
    <location>
        <begin position="1"/>
        <end position="54"/>
    </location>
</feature>
<feature type="compositionally biased region" description="Polar residues" evidence="1">
    <location>
        <begin position="188"/>
        <end position="197"/>
    </location>
</feature>
<dbReference type="EMBL" id="OX459125">
    <property type="protein sequence ID" value="CAI9116136.1"/>
    <property type="molecule type" value="Genomic_DNA"/>
</dbReference>
<feature type="region of interest" description="Disordered" evidence="1">
    <location>
        <begin position="69"/>
        <end position="265"/>
    </location>
</feature>
<dbReference type="InterPro" id="IPR039292">
    <property type="entry name" value="SICKLE"/>
</dbReference>
<gene>
    <name evidence="2" type="ORF">OLC1_LOCUS22508</name>
</gene>
<accession>A0AAV1E8W0</accession>